<organism evidence="6">
    <name type="scientific">Timema poppense</name>
    <name type="common">Walking stick</name>
    <dbReference type="NCBI Taxonomy" id="170557"/>
    <lineage>
        <taxon>Eukaryota</taxon>
        <taxon>Metazoa</taxon>
        <taxon>Ecdysozoa</taxon>
        <taxon>Arthropoda</taxon>
        <taxon>Hexapoda</taxon>
        <taxon>Insecta</taxon>
        <taxon>Pterygota</taxon>
        <taxon>Neoptera</taxon>
        <taxon>Polyneoptera</taxon>
        <taxon>Phasmatodea</taxon>
        <taxon>Timematodea</taxon>
        <taxon>Timematoidea</taxon>
        <taxon>Timematidae</taxon>
        <taxon>Timema</taxon>
    </lineage>
</organism>
<gene>
    <name evidence="6" type="ORF">TPSB3V08_LOCUS8961</name>
</gene>
<evidence type="ECO:0000256" key="3">
    <source>
        <dbReference type="ARBA" id="ARBA00022825"/>
    </source>
</evidence>
<dbReference type="GO" id="GO:0004252">
    <property type="term" value="F:serine-type endopeptidase activity"/>
    <property type="evidence" value="ECO:0007669"/>
    <property type="project" value="InterPro"/>
</dbReference>
<proteinExistence type="predicted"/>
<dbReference type="InterPro" id="IPR050430">
    <property type="entry name" value="Peptidase_S1"/>
</dbReference>
<dbReference type="InterPro" id="IPR009003">
    <property type="entry name" value="Peptidase_S1_PA"/>
</dbReference>
<keyword evidence="1" id="KW-0645">Protease</keyword>
<dbReference type="InterPro" id="IPR001254">
    <property type="entry name" value="Trypsin_dom"/>
</dbReference>
<feature type="domain" description="Peptidase S1" evidence="5">
    <location>
        <begin position="1"/>
        <end position="126"/>
    </location>
</feature>
<accession>A0A7R9HA07</accession>
<dbReference type="Pfam" id="PF00089">
    <property type="entry name" value="Trypsin"/>
    <property type="match status" value="1"/>
</dbReference>
<dbReference type="PANTHER" id="PTHR24276">
    <property type="entry name" value="POLYSERASE-RELATED"/>
    <property type="match status" value="1"/>
</dbReference>
<dbReference type="EMBL" id="OD006780">
    <property type="protein sequence ID" value="CAD7413348.1"/>
    <property type="molecule type" value="Genomic_DNA"/>
</dbReference>
<keyword evidence="4" id="KW-1015">Disulfide bond</keyword>
<dbReference type="PROSITE" id="PS50240">
    <property type="entry name" value="TRYPSIN_DOM"/>
    <property type="match status" value="1"/>
</dbReference>
<dbReference type="SUPFAM" id="SSF50494">
    <property type="entry name" value="Trypsin-like serine proteases"/>
    <property type="match status" value="1"/>
</dbReference>
<sequence length="149" mass="17343">MNKCPVQVDVMFQFNSKVQPIEIYPRVEVPVYSKVTVMGWGHTDPDVYMSSYVLMKIELKVWPLEECEKVYGKLPDKADSGGPLIFKGKLIGIVSAGSKYCGEKFQPEGFYTRVAAFKDWIDSHTVRRRRRKDFKCRARSSYFRKIPKY</sequence>
<keyword evidence="3" id="KW-0720">Serine protease</keyword>
<name>A0A7R9HA07_TIMPO</name>
<dbReference type="PANTHER" id="PTHR24276:SF98">
    <property type="entry name" value="FI18310P1-RELATED"/>
    <property type="match status" value="1"/>
</dbReference>
<dbReference type="InterPro" id="IPR043504">
    <property type="entry name" value="Peptidase_S1_PA_chymotrypsin"/>
</dbReference>
<dbReference type="SMART" id="SM00020">
    <property type="entry name" value="Tryp_SPc"/>
    <property type="match status" value="1"/>
</dbReference>
<protein>
    <recommendedName>
        <fullName evidence="5">Peptidase S1 domain-containing protein</fullName>
    </recommendedName>
</protein>
<evidence type="ECO:0000256" key="4">
    <source>
        <dbReference type="ARBA" id="ARBA00023157"/>
    </source>
</evidence>
<evidence type="ECO:0000256" key="2">
    <source>
        <dbReference type="ARBA" id="ARBA00022801"/>
    </source>
</evidence>
<dbReference type="GO" id="GO:0006508">
    <property type="term" value="P:proteolysis"/>
    <property type="evidence" value="ECO:0007669"/>
    <property type="project" value="UniProtKB-KW"/>
</dbReference>
<keyword evidence="2" id="KW-0378">Hydrolase</keyword>
<dbReference type="AlphaFoldDB" id="A0A7R9HA07"/>
<dbReference type="Gene3D" id="2.40.10.10">
    <property type="entry name" value="Trypsin-like serine proteases"/>
    <property type="match status" value="3"/>
</dbReference>
<evidence type="ECO:0000313" key="6">
    <source>
        <dbReference type="EMBL" id="CAD7413348.1"/>
    </source>
</evidence>
<evidence type="ECO:0000259" key="5">
    <source>
        <dbReference type="PROSITE" id="PS50240"/>
    </source>
</evidence>
<evidence type="ECO:0000256" key="1">
    <source>
        <dbReference type="ARBA" id="ARBA00022670"/>
    </source>
</evidence>
<reference evidence="6" key="1">
    <citation type="submission" date="2020-11" db="EMBL/GenBank/DDBJ databases">
        <authorList>
            <person name="Tran Van P."/>
        </authorList>
    </citation>
    <scope>NUCLEOTIDE SEQUENCE</scope>
</reference>